<keyword evidence="4" id="KW-0732">Signal</keyword>
<dbReference type="Proteomes" id="UP000000379">
    <property type="component" value="Chromosome"/>
</dbReference>
<proteinExistence type="inferred from homology"/>
<sequence length="312" mass="32428">MNTPRRALWRLTLTLALLCLPFALALEVEEGAEARLVRHDLGEARVPLRPARLVALFSGHADAALALGAEVVGIGVYFGASNAYLTPYLADAAEVGSSDGANLEAILALSPDLIVAPTELVGESYAQLSQIAPTVALPLAPAGEDRMRTQLLAVAQVLGRTAEAERVLAEHDARVAAAREALAPAAGAARVAAVFLTPSGPILYPYALAPLLYRDLGLTPAPLVAENRDATGPLPLSTEVVADLGATHLFVAVNDPALADTTLASPPWTNLEAVQEGRVSVVDPSVWTANGPLGRRAQLGDILAAFGVEVSR</sequence>
<dbReference type="Pfam" id="PF01497">
    <property type="entry name" value="Peripla_BP_2"/>
    <property type="match status" value="1"/>
</dbReference>
<comment type="subcellular location">
    <subcellularLocation>
        <location evidence="1">Cell envelope</location>
    </subcellularLocation>
</comment>
<dbReference type="PANTHER" id="PTHR30532">
    <property type="entry name" value="IRON III DICITRATE-BINDING PERIPLASMIC PROTEIN"/>
    <property type="match status" value="1"/>
</dbReference>
<evidence type="ECO:0000256" key="1">
    <source>
        <dbReference type="ARBA" id="ARBA00004196"/>
    </source>
</evidence>
<gene>
    <name evidence="6" type="ordered locus">Trad_1160</name>
</gene>
<dbReference type="PANTHER" id="PTHR30532:SF1">
    <property type="entry name" value="IRON(3+)-HYDROXAMATE-BINDING PROTEIN FHUD"/>
    <property type="match status" value="1"/>
</dbReference>
<evidence type="ECO:0000256" key="4">
    <source>
        <dbReference type="ARBA" id="ARBA00022729"/>
    </source>
</evidence>
<dbReference type="eggNOG" id="COG0614">
    <property type="taxonomic scope" value="Bacteria"/>
</dbReference>
<dbReference type="OrthoDB" id="9793175at2"/>
<dbReference type="AlphaFoldDB" id="D7CW22"/>
<dbReference type="STRING" id="649638.Trad_1160"/>
<evidence type="ECO:0000313" key="7">
    <source>
        <dbReference type="Proteomes" id="UP000000379"/>
    </source>
</evidence>
<dbReference type="InterPro" id="IPR002491">
    <property type="entry name" value="ABC_transptr_periplasmic_BD"/>
</dbReference>
<evidence type="ECO:0000256" key="2">
    <source>
        <dbReference type="ARBA" id="ARBA00008814"/>
    </source>
</evidence>
<dbReference type="EMBL" id="CP002049">
    <property type="protein sequence ID" value="ADI14285.1"/>
    <property type="molecule type" value="Genomic_DNA"/>
</dbReference>
<feature type="domain" description="Fe/B12 periplasmic-binding" evidence="5">
    <location>
        <begin position="52"/>
        <end position="310"/>
    </location>
</feature>
<comment type="similarity">
    <text evidence="2">Belongs to the bacterial solute-binding protein 8 family.</text>
</comment>
<dbReference type="GO" id="GO:1901678">
    <property type="term" value="P:iron coordination entity transport"/>
    <property type="evidence" value="ECO:0007669"/>
    <property type="project" value="UniProtKB-ARBA"/>
</dbReference>
<reference evidence="7" key="1">
    <citation type="submission" date="2010-05" db="EMBL/GenBank/DDBJ databases">
        <title>The complete genome of Truepera radiovictris DSM 17093.</title>
        <authorList>
            <consortium name="US DOE Joint Genome Institute (JGI-PGF)"/>
            <person name="Lucas S."/>
            <person name="Copeland A."/>
            <person name="Lapidus A."/>
            <person name="Glavina del Rio T."/>
            <person name="Dalin E."/>
            <person name="Tice H."/>
            <person name="Bruce D."/>
            <person name="Goodwin L."/>
            <person name="Pitluck S."/>
            <person name="Kyrpides N."/>
            <person name="Mavromatis K."/>
            <person name="Ovchinnikova G."/>
            <person name="Munk A.C."/>
            <person name="Detter J.C."/>
            <person name="Han C."/>
            <person name="Tapia R."/>
            <person name="Land M."/>
            <person name="Hauser L."/>
            <person name="Markowitz V."/>
            <person name="Cheng J.-F."/>
            <person name="Hugenholtz P."/>
            <person name="Woyke T."/>
            <person name="Wu D."/>
            <person name="Tindall B."/>
            <person name="Pomrenke H.G."/>
            <person name="Brambilla E."/>
            <person name="Klenk H.-P."/>
            <person name="Eisen J.A."/>
        </authorList>
    </citation>
    <scope>NUCLEOTIDE SEQUENCE [LARGE SCALE GENOMIC DNA]</scope>
    <source>
        <strain evidence="7">DSM 17093 / CIP 108686 / LMG 22925 / RQ-24</strain>
    </source>
</reference>
<dbReference type="InterPro" id="IPR051313">
    <property type="entry name" value="Bact_iron-sidero_bind"/>
</dbReference>
<keyword evidence="3" id="KW-0813">Transport</keyword>
<dbReference type="RefSeq" id="WP_013177656.1">
    <property type="nucleotide sequence ID" value="NC_014221.1"/>
</dbReference>
<accession>D7CW22</accession>
<evidence type="ECO:0000256" key="3">
    <source>
        <dbReference type="ARBA" id="ARBA00022448"/>
    </source>
</evidence>
<evidence type="ECO:0000259" key="5">
    <source>
        <dbReference type="PROSITE" id="PS50983"/>
    </source>
</evidence>
<dbReference type="Gene3D" id="3.40.50.1980">
    <property type="entry name" value="Nitrogenase molybdenum iron protein domain"/>
    <property type="match status" value="2"/>
</dbReference>
<dbReference type="SUPFAM" id="SSF53807">
    <property type="entry name" value="Helical backbone' metal receptor"/>
    <property type="match status" value="1"/>
</dbReference>
<keyword evidence="7" id="KW-1185">Reference proteome</keyword>
<name>D7CW22_TRURR</name>
<dbReference type="KEGG" id="tra:Trad_1160"/>
<dbReference type="HOGENOM" id="CLU_038034_0_0_0"/>
<evidence type="ECO:0000313" key="6">
    <source>
        <dbReference type="EMBL" id="ADI14285.1"/>
    </source>
</evidence>
<protein>
    <submittedName>
        <fullName evidence="6">Periplasmic binding protein</fullName>
    </submittedName>
</protein>
<reference evidence="6 7" key="2">
    <citation type="journal article" date="2011" name="Stand. Genomic Sci.">
        <title>Complete genome sequence of Truepera radiovictrix type strain (RQ-24).</title>
        <authorList>
            <person name="Ivanova N."/>
            <person name="Rohde C."/>
            <person name="Munk C."/>
            <person name="Nolan M."/>
            <person name="Lucas S."/>
            <person name="Del Rio T.G."/>
            <person name="Tice H."/>
            <person name="Deshpande S."/>
            <person name="Cheng J.F."/>
            <person name="Tapia R."/>
            <person name="Han C."/>
            <person name="Goodwin L."/>
            <person name="Pitluck S."/>
            <person name="Liolios K."/>
            <person name="Mavromatis K."/>
            <person name="Mikhailova N."/>
            <person name="Pati A."/>
            <person name="Chen A."/>
            <person name="Palaniappan K."/>
            <person name="Land M."/>
            <person name="Hauser L."/>
            <person name="Chang Y.J."/>
            <person name="Jeffries C.D."/>
            <person name="Brambilla E."/>
            <person name="Rohde M."/>
            <person name="Goker M."/>
            <person name="Tindall B.J."/>
            <person name="Woyke T."/>
            <person name="Bristow J."/>
            <person name="Eisen J.A."/>
            <person name="Markowitz V."/>
            <person name="Hugenholtz P."/>
            <person name="Kyrpides N.C."/>
            <person name="Klenk H.P."/>
            <person name="Lapidus A."/>
        </authorList>
    </citation>
    <scope>NUCLEOTIDE SEQUENCE [LARGE SCALE GENOMIC DNA]</scope>
    <source>
        <strain evidence="7">DSM 17093 / CIP 108686 / LMG 22925 / RQ-24</strain>
    </source>
</reference>
<dbReference type="GO" id="GO:0030288">
    <property type="term" value="C:outer membrane-bounded periplasmic space"/>
    <property type="evidence" value="ECO:0007669"/>
    <property type="project" value="TreeGrafter"/>
</dbReference>
<dbReference type="PROSITE" id="PS50983">
    <property type="entry name" value="FE_B12_PBP"/>
    <property type="match status" value="1"/>
</dbReference>
<organism evidence="6 7">
    <name type="scientific">Truepera radiovictrix (strain DSM 17093 / CIP 108686 / LMG 22925 / RQ-24)</name>
    <dbReference type="NCBI Taxonomy" id="649638"/>
    <lineage>
        <taxon>Bacteria</taxon>
        <taxon>Thermotogati</taxon>
        <taxon>Deinococcota</taxon>
        <taxon>Deinococci</taxon>
        <taxon>Trueperales</taxon>
        <taxon>Trueperaceae</taxon>
        <taxon>Truepera</taxon>
    </lineage>
</organism>